<name>A0A9D0YU46_9FIRM</name>
<dbReference type="PANTHER" id="PTHR31302:SF0">
    <property type="entry name" value="TRANSMEMBRANE PROTEIN WITH METALLOPHOSPHOESTERASE DOMAIN"/>
    <property type="match status" value="1"/>
</dbReference>
<dbReference type="SUPFAM" id="SSF56300">
    <property type="entry name" value="Metallo-dependent phosphatases"/>
    <property type="match status" value="1"/>
</dbReference>
<dbReference type="InterPro" id="IPR051158">
    <property type="entry name" value="Metallophosphoesterase_sf"/>
</dbReference>
<proteinExistence type="predicted"/>
<organism evidence="3 4">
    <name type="scientific">Candidatus Avichristensenella intestinipullorum</name>
    <dbReference type="NCBI Taxonomy" id="2840693"/>
    <lineage>
        <taxon>Bacteria</taxon>
        <taxon>Bacillati</taxon>
        <taxon>Bacillota</taxon>
        <taxon>Clostridia</taxon>
        <taxon>Candidatus Avichristensenella</taxon>
    </lineage>
</organism>
<protein>
    <submittedName>
        <fullName evidence="3">Metallophosphoesterase</fullName>
    </submittedName>
</protein>
<dbReference type="PANTHER" id="PTHR31302">
    <property type="entry name" value="TRANSMEMBRANE PROTEIN WITH METALLOPHOSPHOESTERASE DOMAIN-RELATED"/>
    <property type="match status" value="1"/>
</dbReference>
<dbReference type="AlphaFoldDB" id="A0A9D0YU46"/>
<reference evidence="3" key="1">
    <citation type="submission" date="2020-10" db="EMBL/GenBank/DDBJ databases">
        <authorList>
            <person name="Gilroy R."/>
        </authorList>
    </citation>
    <scope>NUCLEOTIDE SEQUENCE</scope>
    <source>
        <strain evidence="3">ChiHile30-977</strain>
    </source>
</reference>
<sequence length="334" mass="36288">MRMDREPVLFTRKRRHWGRWLISLVLAAVALCALYTFYDNGRVVIRTQRVLVSNLPEELEGFTVLLLSDLNGKRFGPEQEHLINLLQNQRYDVVCVSGDMVGSGADPYPFYELLHSLSTQPVYFIAGDSDPVAVGGQPEGYHTVLADWIAGAQTRGAVYLDAPASLQVGEATVWFSDAAQIDLDLDSAAAAYAAAGTGVASYWLDVIARTQAAREQMREEDLHLALSHPPLRRESLQALLDTAGEEAQAQIRSVDLVLSGGTAGGQWRLPGLGPVWANGHWLPEEEVTGLSYIANMPQYITGGLGVNAASPLPAFRLFNTPEAALITFSSHTGA</sequence>
<gene>
    <name evidence="3" type="ORF">IAA66_00995</name>
</gene>
<dbReference type="InterPro" id="IPR004843">
    <property type="entry name" value="Calcineurin-like_PHP"/>
</dbReference>
<dbReference type="Gene3D" id="3.60.21.10">
    <property type="match status" value="1"/>
</dbReference>
<accession>A0A9D0YU46</accession>
<feature type="transmembrane region" description="Helical" evidence="1">
    <location>
        <begin position="20"/>
        <end position="38"/>
    </location>
</feature>
<evidence type="ECO:0000313" key="3">
    <source>
        <dbReference type="EMBL" id="HIQ62147.1"/>
    </source>
</evidence>
<dbReference type="EMBL" id="DVFI01000012">
    <property type="protein sequence ID" value="HIQ62147.1"/>
    <property type="molecule type" value="Genomic_DNA"/>
</dbReference>
<evidence type="ECO:0000259" key="2">
    <source>
        <dbReference type="Pfam" id="PF00149"/>
    </source>
</evidence>
<dbReference type="GO" id="GO:0016787">
    <property type="term" value="F:hydrolase activity"/>
    <property type="evidence" value="ECO:0007669"/>
    <property type="project" value="InterPro"/>
</dbReference>
<dbReference type="InterPro" id="IPR029052">
    <property type="entry name" value="Metallo-depent_PP-like"/>
</dbReference>
<evidence type="ECO:0000256" key="1">
    <source>
        <dbReference type="SAM" id="Phobius"/>
    </source>
</evidence>
<dbReference type="Proteomes" id="UP000886819">
    <property type="component" value="Unassembled WGS sequence"/>
</dbReference>
<evidence type="ECO:0000313" key="4">
    <source>
        <dbReference type="Proteomes" id="UP000886819"/>
    </source>
</evidence>
<comment type="caution">
    <text evidence="3">The sequence shown here is derived from an EMBL/GenBank/DDBJ whole genome shotgun (WGS) entry which is preliminary data.</text>
</comment>
<reference evidence="3" key="2">
    <citation type="journal article" date="2021" name="PeerJ">
        <title>Extensive microbial diversity within the chicken gut microbiome revealed by metagenomics and culture.</title>
        <authorList>
            <person name="Gilroy R."/>
            <person name="Ravi A."/>
            <person name="Getino M."/>
            <person name="Pursley I."/>
            <person name="Horton D.L."/>
            <person name="Alikhan N.F."/>
            <person name="Baker D."/>
            <person name="Gharbi K."/>
            <person name="Hall N."/>
            <person name="Watson M."/>
            <person name="Adriaenssens E.M."/>
            <person name="Foster-Nyarko E."/>
            <person name="Jarju S."/>
            <person name="Secka A."/>
            <person name="Antonio M."/>
            <person name="Oren A."/>
            <person name="Chaudhuri R.R."/>
            <person name="La Ragione R."/>
            <person name="Hildebrand F."/>
            <person name="Pallen M.J."/>
        </authorList>
    </citation>
    <scope>NUCLEOTIDE SEQUENCE</scope>
    <source>
        <strain evidence="3">ChiHile30-977</strain>
    </source>
</reference>
<dbReference type="Pfam" id="PF00149">
    <property type="entry name" value="Metallophos"/>
    <property type="match status" value="1"/>
</dbReference>
<keyword evidence="1" id="KW-1133">Transmembrane helix</keyword>
<keyword evidence="1" id="KW-0472">Membrane</keyword>
<feature type="domain" description="Calcineurin-like phosphoesterase" evidence="2">
    <location>
        <begin position="63"/>
        <end position="262"/>
    </location>
</feature>
<keyword evidence="1" id="KW-0812">Transmembrane</keyword>